<accession>A0A0D8HIN0</accession>
<dbReference type="AlphaFoldDB" id="A0A0D8HIN0"/>
<name>A0A0D8HIN0_9ACTN</name>
<dbReference type="Proteomes" id="UP000032360">
    <property type="component" value="Unassembled WGS sequence"/>
</dbReference>
<evidence type="ECO:0008006" key="3">
    <source>
        <dbReference type="Google" id="ProtNLM"/>
    </source>
</evidence>
<reference evidence="1 2" key="1">
    <citation type="submission" date="2015-01" db="EMBL/GenBank/DDBJ databases">
        <title>Draft genome of the acidophilic iron oxidizer Acidithrix ferrooxidans strain Py-F3.</title>
        <authorList>
            <person name="Poehlein A."/>
            <person name="Eisen S."/>
            <person name="Schloemann M."/>
            <person name="Johnson B.D."/>
            <person name="Daniel R."/>
            <person name="Muehling M."/>
        </authorList>
    </citation>
    <scope>NUCLEOTIDE SEQUENCE [LARGE SCALE GENOMIC DNA]</scope>
    <source>
        <strain evidence="1 2">Py-F3</strain>
    </source>
</reference>
<sequence length="182" mass="19384">MTEPEISLSPLAQSIATFLAESGWGIESQDGLLTCLGGITTDTLELGYIATLAPDSDQILVSVVFELEVDETFKMELLLLLNEINKGVIPGSASYHFDDSMVELCSSLIVGGIDNLDDAQIEEIAIESFAQVHEILIGVALAAHMSIGELVSGVGVESAFSTFTNAIDTFIAALDLELDEEE</sequence>
<dbReference type="STRING" id="1280514.AXFE_14220"/>
<gene>
    <name evidence="1" type="ORF">AXFE_14220</name>
</gene>
<dbReference type="Pfam" id="PF10722">
    <property type="entry name" value="YbjN"/>
    <property type="match status" value="1"/>
</dbReference>
<dbReference type="RefSeq" id="WP_052605160.1">
    <property type="nucleotide sequence ID" value="NZ_JXYS01000031.1"/>
</dbReference>
<organism evidence="1 2">
    <name type="scientific">Acidithrix ferrooxidans</name>
    <dbReference type="NCBI Taxonomy" id="1280514"/>
    <lineage>
        <taxon>Bacteria</taxon>
        <taxon>Bacillati</taxon>
        <taxon>Actinomycetota</taxon>
        <taxon>Acidimicrobiia</taxon>
        <taxon>Acidimicrobiales</taxon>
        <taxon>Acidimicrobiaceae</taxon>
        <taxon>Acidithrix</taxon>
    </lineage>
</organism>
<proteinExistence type="predicted"/>
<evidence type="ECO:0000313" key="1">
    <source>
        <dbReference type="EMBL" id="KJF17714.1"/>
    </source>
</evidence>
<evidence type="ECO:0000313" key="2">
    <source>
        <dbReference type="Proteomes" id="UP000032360"/>
    </source>
</evidence>
<comment type="caution">
    <text evidence="1">The sequence shown here is derived from an EMBL/GenBank/DDBJ whole genome shotgun (WGS) entry which is preliminary data.</text>
</comment>
<keyword evidence="2" id="KW-1185">Reference proteome</keyword>
<dbReference type="EMBL" id="JXYS01000031">
    <property type="protein sequence ID" value="KJF17714.1"/>
    <property type="molecule type" value="Genomic_DNA"/>
</dbReference>
<dbReference type="InterPro" id="IPR019660">
    <property type="entry name" value="Put_sensory_transdc_reg_YbjN"/>
</dbReference>
<protein>
    <recommendedName>
        <fullName evidence="3">YbjN domain-containing protein</fullName>
    </recommendedName>
</protein>